<dbReference type="AlphaFoldDB" id="A0A9D5HDD1"/>
<gene>
    <name evidence="3" type="ORF">J5N97_020575</name>
</gene>
<dbReference type="PANTHER" id="PTHR35481">
    <property type="entry name" value="DNA-DIRECTED RNA POLYMERASE SUBUNIT ALPHA"/>
    <property type="match status" value="1"/>
</dbReference>
<evidence type="ECO:0000256" key="1">
    <source>
        <dbReference type="SAM" id="MobiDB-lite"/>
    </source>
</evidence>
<dbReference type="EMBL" id="JAGGNH010000005">
    <property type="protein sequence ID" value="KAJ0972616.1"/>
    <property type="molecule type" value="Genomic_DNA"/>
</dbReference>
<dbReference type="Pfam" id="PF25475">
    <property type="entry name" value="DUF7903"/>
    <property type="match status" value="1"/>
</dbReference>
<feature type="domain" description="DUF7903" evidence="2">
    <location>
        <begin position="49"/>
        <end position="390"/>
    </location>
</feature>
<feature type="region of interest" description="Disordered" evidence="1">
    <location>
        <begin position="1"/>
        <end position="27"/>
    </location>
</feature>
<evidence type="ECO:0000259" key="2">
    <source>
        <dbReference type="Pfam" id="PF25475"/>
    </source>
</evidence>
<reference evidence="3" key="2">
    <citation type="journal article" date="2022" name="Hortic Res">
        <title>The genome of Dioscorea zingiberensis sheds light on the biosynthesis, origin and evolution of the medicinally important diosgenin saponins.</title>
        <authorList>
            <person name="Li Y."/>
            <person name="Tan C."/>
            <person name="Li Z."/>
            <person name="Guo J."/>
            <person name="Li S."/>
            <person name="Chen X."/>
            <person name="Wang C."/>
            <person name="Dai X."/>
            <person name="Yang H."/>
            <person name="Song W."/>
            <person name="Hou L."/>
            <person name="Xu J."/>
            <person name="Tong Z."/>
            <person name="Xu A."/>
            <person name="Yuan X."/>
            <person name="Wang W."/>
            <person name="Yang Q."/>
            <person name="Chen L."/>
            <person name="Sun Z."/>
            <person name="Wang K."/>
            <person name="Pan B."/>
            <person name="Chen J."/>
            <person name="Bao Y."/>
            <person name="Liu F."/>
            <person name="Qi X."/>
            <person name="Gang D.R."/>
            <person name="Wen J."/>
            <person name="Li J."/>
        </authorList>
    </citation>
    <scope>NUCLEOTIDE SEQUENCE</scope>
    <source>
        <strain evidence="3">Dzin_1.0</strain>
    </source>
</reference>
<keyword evidence="4" id="KW-1185">Reference proteome</keyword>
<proteinExistence type="predicted"/>
<organism evidence="3 4">
    <name type="scientific">Dioscorea zingiberensis</name>
    <dbReference type="NCBI Taxonomy" id="325984"/>
    <lineage>
        <taxon>Eukaryota</taxon>
        <taxon>Viridiplantae</taxon>
        <taxon>Streptophyta</taxon>
        <taxon>Embryophyta</taxon>
        <taxon>Tracheophyta</taxon>
        <taxon>Spermatophyta</taxon>
        <taxon>Magnoliopsida</taxon>
        <taxon>Liliopsida</taxon>
        <taxon>Dioscoreales</taxon>
        <taxon>Dioscoreaceae</taxon>
        <taxon>Dioscorea</taxon>
    </lineage>
</organism>
<dbReference type="OrthoDB" id="2014147at2759"/>
<dbReference type="Proteomes" id="UP001085076">
    <property type="component" value="Miscellaneous, Linkage group lg05"/>
</dbReference>
<feature type="compositionally biased region" description="Basic residues" evidence="1">
    <location>
        <begin position="1"/>
        <end position="10"/>
    </location>
</feature>
<evidence type="ECO:0000313" key="4">
    <source>
        <dbReference type="Proteomes" id="UP001085076"/>
    </source>
</evidence>
<dbReference type="PANTHER" id="PTHR35481:SF1">
    <property type="entry name" value="DNA-DIRECTED RNA POLYMERASE SUBUNIT ALPHA"/>
    <property type="match status" value="1"/>
</dbReference>
<name>A0A9D5HDD1_9LILI</name>
<comment type="caution">
    <text evidence="3">The sequence shown here is derived from an EMBL/GenBank/DDBJ whole genome shotgun (WGS) entry which is preliminary data.</text>
</comment>
<evidence type="ECO:0000313" key="3">
    <source>
        <dbReference type="EMBL" id="KAJ0972616.1"/>
    </source>
</evidence>
<sequence length="390" mass="43656">MAYIPPHKRHSVDAGDRTPSPVPPPSSVLPRFSKALSLCSHKTNKDRRDGGKIIYAASSISRWFPTGDPDDATLRLEPFPCEPIVRKSGAMPFVLTGGAQVDPKHESQWVSIAQRVAPDIVAAARSAREGLEPETEEIRLSFVARIGKIFFHGSSVSLDSIRKAAVADSDSRNQVHKSFYTNVPIEYMEEIEHAIVPKIGFVFDSEKEHYHVKVYDNHRPNSTISCKCTVVKDGELEIQKIELNDVRHLVVDVSCLCKDIDMRLMMSTKRILKFLNDEEQSGINDLIKSAIVDPDVKGGLRWPLGKESSAERFSLVGVWHTKYKAFRGRSMTLRLRHANRYDYKTLMGEVANEVTLKLTGISEQLRDGDVKSGSLGDMVQEAVKLILSKF</sequence>
<reference evidence="3" key="1">
    <citation type="submission" date="2021-03" db="EMBL/GenBank/DDBJ databases">
        <authorList>
            <person name="Li Z."/>
            <person name="Yang C."/>
        </authorList>
    </citation>
    <scope>NUCLEOTIDE SEQUENCE</scope>
    <source>
        <strain evidence="3">Dzin_1.0</strain>
        <tissue evidence="3">Leaf</tissue>
    </source>
</reference>
<accession>A0A9D5HDD1</accession>
<dbReference type="InterPro" id="IPR057225">
    <property type="entry name" value="DUF7903"/>
</dbReference>
<protein>
    <recommendedName>
        <fullName evidence="2">DUF7903 domain-containing protein</fullName>
    </recommendedName>
</protein>